<sequence>MFLRKVVAPFYRFRLGRHDSPSQVSSRSLMACRESSSKYHKVCHFDALLCSCYFLILDIYFYHNVFFEIKLHDFINELYLLDIGIIVGAVPAENEGRTDSQGRAGSSVKFNPSFSSHISDCSSPPPDGSEHSPEKEMTEQPLNIADSKKRKQTLKTKMDLHKGDMCIGKTSSSDSVSTSHVGHTSEERTIGGRDRCGNSGSSRKMGTDGSIALNSMHSDTLEAAILDLEELANKVKWVKGILEHGIPLPKALQPPWKFLEHRAPSTPK</sequence>
<feature type="compositionally biased region" description="Low complexity" evidence="1">
    <location>
        <begin position="170"/>
        <end position="182"/>
    </location>
</feature>
<feature type="region of interest" description="Disordered" evidence="1">
    <location>
        <begin position="115"/>
        <end position="205"/>
    </location>
</feature>
<comment type="caution">
    <text evidence="2">The sequence shown here is derived from an EMBL/GenBank/DDBJ whole genome shotgun (WGS) entry which is preliminary data.</text>
</comment>
<gene>
    <name evidence="2" type="ORF">CK203_084626</name>
</gene>
<dbReference type="Proteomes" id="UP000288805">
    <property type="component" value="Unassembled WGS sequence"/>
</dbReference>
<dbReference type="AlphaFoldDB" id="A0A438DK62"/>
<dbReference type="EMBL" id="QGNW01001591">
    <property type="protein sequence ID" value="RVW35872.1"/>
    <property type="molecule type" value="Genomic_DNA"/>
</dbReference>
<accession>A0A438DK62</accession>
<feature type="compositionally biased region" description="Basic and acidic residues" evidence="1">
    <location>
        <begin position="183"/>
        <end position="196"/>
    </location>
</feature>
<proteinExistence type="predicted"/>
<evidence type="ECO:0000313" key="2">
    <source>
        <dbReference type="EMBL" id="RVW35872.1"/>
    </source>
</evidence>
<feature type="compositionally biased region" description="Basic and acidic residues" evidence="1">
    <location>
        <begin position="128"/>
        <end position="138"/>
    </location>
</feature>
<name>A0A438DK62_VITVI</name>
<evidence type="ECO:0000313" key="3">
    <source>
        <dbReference type="Proteomes" id="UP000288805"/>
    </source>
</evidence>
<protein>
    <submittedName>
        <fullName evidence="2">Uncharacterized protein</fullName>
    </submittedName>
</protein>
<reference evidence="2 3" key="1">
    <citation type="journal article" date="2018" name="PLoS Genet.">
        <title>Population sequencing reveals clonal diversity and ancestral inbreeding in the grapevine cultivar Chardonnay.</title>
        <authorList>
            <person name="Roach M.J."/>
            <person name="Johnson D.L."/>
            <person name="Bohlmann J."/>
            <person name="van Vuuren H.J."/>
            <person name="Jones S.J."/>
            <person name="Pretorius I.S."/>
            <person name="Schmidt S.A."/>
            <person name="Borneman A.R."/>
        </authorList>
    </citation>
    <scope>NUCLEOTIDE SEQUENCE [LARGE SCALE GENOMIC DNA]</scope>
    <source>
        <strain evidence="3">cv. Chardonnay</strain>
        <tissue evidence="2">Leaf</tissue>
    </source>
</reference>
<organism evidence="2 3">
    <name type="scientific">Vitis vinifera</name>
    <name type="common">Grape</name>
    <dbReference type="NCBI Taxonomy" id="29760"/>
    <lineage>
        <taxon>Eukaryota</taxon>
        <taxon>Viridiplantae</taxon>
        <taxon>Streptophyta</taxon>
        <taxon>Embryophyta</taxon>
        <taxon>Tracheophyta</taxon>
        <taxon>Spermatophyta</taxon>
        <taxon>Magnoliopsida</taxon>
        <taxon>eudicotyledons</taxon>
        <taxon>Gunneridae</taxon>
        <taxon>Pentapetalae</taxon>
        <taxon>rosids</taxon>
        <taxon>Vitales</taxon>
        <taxon>Vitaceae</taxon>
        <taxon>Viteae</taxon>
        <taxon>Vitis</taxon>
    </lineage>
</organism>
<evidence type="ECO:0000256" key="1">
    <source>
        <dbReference type="SAM" id="MobiDB-lite"/>
    </source>
</evidence>